<dbReference type="RefSeq" id="WP_178346870.1">
    <property type="nucleotide sequence ID" value="NZ_FQXC01000002.1"/>
</dbReference>
<organism evidence="1 2">
    <name type="scientific">Marivita hallyeonensis</name>
    <dbReference type="NCBI Taxonomy" id="996342"/>
    <lineage>
        <taxon>Bacteria</taxon>
        <taxon>Pseudomonadati</taxon>
        <taxon>Pseudomonadota</taxon>
        <taxon>Alphaproteobacteria</taxon>
        <taxon>Rhodobacterales</taxon>
        <taxon>Roseobacteraceae</taxon>
        <taxon>Marivita</taxon>
    </lineage>
</organism>
<keyword evidence="2" id="KW-1185">Reference proteome</keyword>
<reference evidence="1 2" key="1">
    <citation type="submission" date="2016-11" db="EMBL/GenBank/DDBJ databases">
        <authorList>
            <person name="Jaros S."/>
            <person name="Januszkiewicz K."/>
            <person name="Wedrychowicz H."/>
        </authorList>
    </citation>
    <scope>NUCLEOTIDE SEQUENCE [LARGE SCALE GENOMIC DNA]</scope>
    <source>
        <strain evidence="1 2">DSM 29431</strain>
    </source>
</reference>
<evidence type="ECO:0008006" key="3">
    <source>
        <dbReference type="Google" id="ProtNLM"/>
    </source>
</evidence>
<name>A0A1M5RD82_9RHOB</name>
<dbReference type="STRING" id="996342.SAMN05443551_1710"/>
<proteinExistence type="predicted"/>
<sequence>MDRAALENEWMRLTREALPKAAKTRDWPVSLDHCFQRICLDHACGGRWYDHISDRPAYKAAGDDILQAAVDLAQDILADEVDLHALNRQSLKWRGKLG</sequence>
<gene>
    <name evidence="1" type="ORF">SAMN05443551_1710</name>
</gene>
<dbReference type="Proteomes" id="UP000184221">
    <property type="component" value="Unassembled WGS sequence"/>
</dbReference>
<evidence type="ECO:0000313" key="2">
    <source>
        <dbReference type="Proteomes" id="UP000184221"/>
    </source>
</evidence>
<dbReference type="AlphaFoldDB" id="A0A1M5RD82"/>
<dbReference type="EMBL" id="FQXC01000002">
    <property type="protein sequence ID" value="SHH24100.1"/>
    <property type="molecule type" value="Genomic_DNA"/>
</dbReference>
<evidence type="ECO:0000313" key="1">
    <source>
        <dbReference type="EMBL" id="SHH24100.1"/>
    </source>
</evidence>
<protein>
    <recommendedName>
        <fullName evidence="3">GCN5-related N-acetyltransferase</fullName>
    </recommendedName>
</protein>
<accession>A0A1M5RD82</accession>